<feature type="signal peptide" evidence="8">
    <location>
        <begin position="1"/>
        <end position="25"/>
    </location>
</feature>
<evidence type="ECO:0000256" key="3">
    <source>
        <dbReference type="ARBA" id="ARBA00022723"/>
    </source>
</evidence>
<evidence type="ECO:0000256" key="7">
    <source>
        <dbReference type="SAM" id="MobiDB-lite"/>
    </source>
</evidence>
<evidence type="ECO:0000259" key="9">
    <source>
        <dbReference type="Pfam" id="PF00194"/>
    </source>
</evidence>
<dbReference type="PANTHER" id="PTHR18952:SF265">
    <property type="entry name" value="CARBONIC ANHYDRASE"/>
    <property type="match status" value="1"/>
</dbReference>
<keyword evidence="4" id="KW-0862">Zinc</keyword>
<protein>
    <recommendedName>
        <fullName evidence="2">carbonic anhydrase</fullName>
        <ecNumber evidence="2">4.2.1.1</ecNumber>
    </recommendedName>
</protein>
<keyword evidence="5" id="KW-0456">Lyase</keyword>
<evidence type="ECO:0000256" key="8">
    <source>
        <dbReference type="SAM" id="SignalP"/>
    </source>
</evidence>
<accession>A0ABP0LBJ7</accession>
<evidence type="ECO:0000313" key="11">
    <source>
        <dbReference type="Proteomes" id="UP001642484"/>
    </source>
</evidence>
<evidence type="ECO:0000313" key="10">
    <source>
        <dbReference type="EMBL" id="CAK9036122.1"/>
    </source>
</evidence>
<evidence type="ECO:0000256" key="5">
    <source>
        <dbReference type="ARBA" id="ARBA00023239"/>
    </source>
</evidence>
<gene>
    <name evidence="10" type="ORF">CCMP2556_LOCUS20161</name>
</gene>
<name>A0ABP0LBJ7_9DINO</name>
<keyword evidence="8" id="KW-0732">Signal</keyword>
<evidence type="ECO:0000256" key="6">
    <source>
        <dbReference type="ARBA" id="ARBA00048348"/>
    </source>
</evidence>
<evidence type="ECO:0000256" key="2">
    <source>
        <dbReference type="ARBA" id="ARBA00012925"/>
    </source>
</evidence>
<dbReference type="Proteomes" id="UP001642484">
    <property type="component" value="Unassembled WGS sequence"/>
</dbReference>
<comment type="caution">
    <text evidence="10">The sequence shown here is derived from an EMBL/GenBank/DDBJ whole genome shotgun (WGS) entry which is preliminary data.</text>
</comment>
<feature type="region of interest" description="Disordered" evidence="7">
    <location>
        <begin position="349"/>
        <end position="378"/>
    </location>
</feature>
<dbReference type="Gene3D" id="3.10.200.10">
    <property type="entry name" value="Alpha carbonic anhydrase"/>
    <property type="match status" value="1"/>
</dbReference>
<reference evidence="10 11" key="1">
    <citation type="submission" date="2024-02" db="EMBL/GenBank/DDBJ databases">
        <authorList>
            <person name="Chen Y."/>
            <person name="Shah S."/>
            <person name="Dougan E. K."/>
            <person name="Thang M."/>
            <person name="Chan C."/>
        </authorList>
    </citation>
    <scope>NUCLEOTIDE SEQUENCE [LARGE SCALE GENOMIC DNA]</scope>
</reference>
<proteinExistence type="inferred from homology"/>
<dbReference type="EMBL" id="CAXAMN010011747">
    <property type="protein sequence ID" value="CAK9036122.1"/>
    <property type="molecule type" value="Genomic_DNA"/>
</dbReference>
<organism evidence="10 11">
    <name type="scientific">Durusdinium trenchii</name>
    <dbReference type="NCBI Taxonomy" id="1381693"/>
    <lineage>
        <taxon>Eukaryota</taxon>
        <taxon>Sar</taxon>
        <taxon>Alveolata</taxon>
        <taxon>Dinophyceae</taxon>
        <taxon>Suessiales</taxon>
        <taxon>Symbiodiniaceae</taxon>
        <taxon>Durusdinium</taxon>
    </lineage>
</organism>
<dbReference type="InterPro" id="IPR036398">
    <property type="entry name" value="CA_dom_sf"/>
</dbReference>
<keyword evidence="3" id="KW-0479">Metal-binding</keyword>
<dbReference type="InterPro" id="IPR023561">
    <property type="entry name" value="Carbonic_anhydrase_a-class"/>
</dbReference>
<feature type="domain" description="Alpha-carbonic anhydrase" evidence="9">
    <location>
        <begin position="495"/>
        <end position="612"/>
    </location>
</feature>
<dbReference type="PANTHER" id="PTHR18952">
    <property type="entry name" value="CARBONIC ANHYDRASE"/>
    <property type="match status" value="1"/>
</dbReference>
<comment type="catalytic activity">
    <reaction evidence="6">
        <text>hydrogencarbonate + H(+) = CO2 + H2O</text>
        <dbReference type="Rhea" id="RHEA:10748"/>
        <dbReference type="ChEBI" id="CHEBI:15377"/>
        <dbReference type="ChEBI" id="CHEBI:15378"/>
        <dbReference type="ChEBI" id="CHEBI:16526"/>
        <dbReference type="ChEBI" id="CHEBI:17544"/>
        <dbReference type="EC" id="4.2.1.1"/>
    </reaction>
</comment>
<keyword evidence="11" id="KW-1185">Reference proteome</keyword>
<dbReference type="Pfam" id="PF00194">
    <property type="entry name" value="Carb_anhydrase"/>
    <property type="match status" value="1"/>
</dbReference>
<dbReference type="InterPro" id="IPR001148">
    <property type="entry name" value="CA_dom"/>
</dbReference>
<dbReference type="SUPFAM" id="SSF51069">
    <property type="entry name" value="Carbonic anhydrase"/>
    <property type="match status" value="1"/>
</dbReference>
<comment type="similarity">
    <text evidence="1">Belongs to the alpha-carbonic anhydrase family.</text>
</comment>
<dbReference type="EC" id="4.2.1.1" evidence="2"/>
<sequence>MFRETQVKRLLLLAVLSVSRGLSDAGCDAIMGSSGQTYRWALQNPQLVAPVLLKYDFLEYKSPLMSTLTDNALVIQAPADITANFVLTSPDSNTTAEQKYRLQSIQLRKPALVAEGTKQELSHELEVVLVHREGTGSRFANVIVPIEVSAEPSLDLLAPLLDQAELPSEVGELQPVLVSMLPLKLANVFANVSFQHFWAEVKTSCNGGSAGARIFMRNQTIATSKSRLQRVLNMLQYAPEQLPTLPPTQTWLVQPCPRGGSCAFPTPTNLTPQLLEAQAALANDSTKLQTAKQAMDESLLALTGNGTEIANDVYTTAVRSRDHLRNAQAAVDGASRTVETLQAQIDSAASAVWDSDAPPVGSGDSRTTTSTSTTTAISPAVSAKPSMLATGISVHDCSMQAASPVEVDLAKTEHVDAGSGESSEALLFWRLSATPGLPPAEAAAAESAAVAPELHVANLGDRLRITPVDQKPLMVLLVHGLELPISFVEVSVPGQHALAGKRSAAEIQLVHMPSDASKAVAVAMQMDTSQDENAWFQHLGDSLPRAGMTKEVQGADPMMMHPAFGRGVAGHFFRYDGRLLQDSSCARIRWHVLEERGHLSSSQLQALRQVLRPPGSAFETDPSALSPMLLRGQSRVSLATLHTGTQAVLAQVASDAASEASSPSPVLLSMPRLRSNGVKLPI</sequence>
<evidence type="ECO:0000256" key="1">
    <source>
        <dbReference type="ARBA" id="ARBA00010718"/>
    </source>
</evidence>
<evidence type="ECO:0000256" key="4">
    <source>
        <dbReference type="ARBA" id="ARBA00022833"/>
    </source>
</evidence>
<feature type="chain" id="PRO_5047356723" description="carbonic anhydrase" evidence="8">
    <location>
        <begin position="26"/>
        <end position="682"/>
    </location>
</feature>